<gene>
    <name evidence="1" type="ORF">L2Y54_08165</name>
</gene>
<evidence type="ECO:0008006" key="3">
    <source>
        <dbReference type="Google" id="ProtNLM"/>
    </source>
</evidence>
<evidence type="ECO:0000313" key="2">
    <source>
        <dbReference type="Proteomes" id="UP001054801"/>
    </source>
</evidence>
<name>A0ABY3T2E9_9GAMM</name>
<dbReference type="RefSeq" id="WP_236501341.1">
    <property type="nucleotide sequence ID" value="NZ_CP091244.1"/>
</dbReference>
<protein>
    <recommendedName>
        <fullName evidence="3">RiboL-PSP-HEPN domain-containing protein</fullName>
    </recommendedName>
</protein>
<organism evidence="1 2">
    <name type="scientific">Thiothrix winogradskyi</name>
    <dbReference type="NCBI Taxonomy" id="96472"/>
    <lineage>
        <taxon>Bacteria</taxon>
        <taxon>Pseudomonadati</taxon>
        <taxon>Pseudomonadota</taxon>
        <taxon>Gammaproteobacteria</taxon>
        <taxon>Thiotrichales</taxon>
        <taxon>Thiotrichaceae</taxon>
        <taxon>Thiothrix</taxon>
    </lineage>
</organism>
<reference evidence="1" key="1">
    <citation type="journal article" date="2022" name="Microorganisms">
        <title>Two New Species of Filamentous Sulfur Bacteria of the Genus Thiothrix, Thiothrix winogradskyi sp. nov. and 'Candidatus Thiothrix sulfatifontis' sp. nov.</title>
        <authorList>
            <person name="Ravin N.V."/>
            <person name="Rossetti S."/>
            <person name="Beletsky A.V."/>
            <person name="Kadnikov V.V."/>
            <person name="Rudenko T.S."/>
            <person name="Smolyakov D.D."/>
            <person name="Moskvitina M.I."/>
            <person name="Gureeva M.V."/>
            <person name="Mardanov A.V."/>
            <person name="Grabovich M.Y."/>
        </authorList>
    </citation>
    <scope>NUCLEOTIDE SEQUENCE</scope>
    <source>
        <strain evidence="1">CT3</strain>
    </source>
</reference>
<evidence type="ECO:0000313" key="1">
    <source>
        <dbReference type="EMBL" id="UJS26008.1"/>
    </source>
</evidence>
<accession>A0ABY3T2E9</accession>
<dbReference type="EMBL" id="CP091244">
    <property type="protein sequence ID" value="UJS26008.1"/>
    <property type="molecule type" value="Genomic_DNA"/>
</dbReference>
<proteinExistence type="predicted"/>
<keyword evidence="2" id="KW-1185">Reference proteome</keyword>
<sequence>MNHNDFILSPVSDILKNVVSASTGIGNGIETYPLFDYIMQSAFLKMTGAQEQKMKCISWELATHDYELRYIRFTQNRLGECSCYKEKSIIYKDIIEQIEKHSSTTFNTNQADKIKILRKTSSSINDTFLDSNLLIWAQKSFYEYRNIWSNVSYGYFFVDKNNMLAETANHSLKKIYENQLYKHRNRIAHNTQSYQQNLPTLKTLIKEDYIHENYFIYFSILILIDNIFMDLYRKYHEVINGEDIFL</sequence>
<dbReference type="Proteomes" id="UP001054801">
    <property type="component" value="Chromosome"/>
</dbReference>